<organism evidence="4">
    <name type="scientific">marine sediment metagenome</name>
    <dbReference type="NCBI Taxonomy" id="412755"/>
    <lineage>
        <taxon>unclassified sequences</taxon>
        <taxon>metagenomes</taxon>
        <taxon>ecological metagenomes</taxon>
    </lineage>
</organism>
<sequence length="178" mass="19031">MIGLKSGPKRVKRRDESGQTLILFVLALGVLLGSVAMSVDVGLILHERRSLQNAADAAALAGAIELPWIWHSDGNYMAVIEDIVSLGMNALNPLEPGCMDIPHIMRTYPHLTLVGNVDVDLLAAGTPDQVRAAVRDCFATMNPTGRYIAASGNSIPPFAKPENVRAMFDEITHCAGAT</sequence>
<feature type="domain" description="Putative Flp pilus-assembly TadG-like N-terminal" evidence="3">
    <location>
        <begin position="18"/>
        <end position="63"/>
    </location>
</feature>
<proteinExistence type="predicted"/>
<dbReference type="InterPro" id="IPR038071">
    <property type="entry name" value="UROD/MetE-like_sf"/>
</dbReference>
<feature type="domain" description="Uroporphyrinogen decarboxylase (URO-D)" evidence="2">
    <location>
        <begin position="65"/>
        <end position="171"/>
    </location>
</feature>
<dbReference type="Pfam" id="PF01208">
    <property type="entry name" value="URO-D"/>
    <property type="match status" value="1"/>
</dbReference>
<dbReference type="InterPro" id="IPR000257">
    <property type="entry name" value="Uroporphyrinogen_deCOase"/>
</dbReference>
<accession>A0A0F9LDQ3</accession>
<dbReference type="GO" id="GO:0004853">
    <property type="term" value="F:uroporphyrinogen decarboxylase activity"/>
    <property type="evidence" value="ECO:0007669"/>
    <property type="project" value="InterPro"/>
</dbReference>
<evidence type="ECO:0008006" key="5">
    <source>
        <dbReference type="Google" id="ProtNLM"/>
    </source>
</evidence>
<dbReference type="AlphaFoldDB" id="A0A0F9LDQ3"/>
<evidence type="ECO:0000256" key="1">
    <source>
        <dbReference type="SAM" id="Phobius"/>
    </source>
</evidence>
<dbReference type="SUPFAM" id="SSF51726">
    <property type="entry name" value="UROD/MetE-like"/>
    <property type="match status" value="1"/>
</dbReference>
<dbReference type="GO" id="GO:0006779">
    <property type="term" value="P:porphyrin-containing compound biosynthetic process"/>
    <property type="evidence" value="ECO:0007669"/>
    <property type="project" value="InterPro"/>
</dbReference>
<gene>
    <name evidence="4" type="ORF">LCGC14_1522760</name>
</gene>
<keyword evidence="1" id="KW-0472">Membrane</keyword>
<reference evidence="4" key="1">
    <citation type="journal article" date="2015" name="Nature">
        <title>Complex archaea that bridge the gap between prokaryotes and eukaryotes.</title>
        <authorList>
            <person name="Spang A."/>
            <person name="Saw J.H."/>
            <person name="Jorgensen S.L."/>
            <person name="Zaremba-Niedzwiedzka K."/>
            <person name="Martijn J."/>
            <person name="Lind A.E."/>
            <person name="van Eijk R."/>
            <person name="Schleper C."/>
            <person name="Guy L."/>
            <person name="Ettema T.J."/>
        </authorList>
    </citation>
    <scope>NUCLEOTIDE SEQUENCE</scope>
</reference>
<name>A0A0F9LDQ3_9ZZZZ</name>
<evidence type="ECO:0000313" key="4">
    <source>
        <dbReference type="EMBL" id="KKM62330.1"/>
    </source>
</evidence>
<dbReference type="EMBL" id="LAZR01011316">
    <property type="protein sequence ID" value="KKM62330.1"/>
    <property type="molecule type" value="Genomic_DNA"/>
</dbReference>
<dbReference type="Pfam" id="PF13400">
    <property type="entry name" value="Tad"/>
    <property type="match status" value="1"/>
</dbReference>
<evidence type="ECO:0000259" key="2">
    <source>
        <dbReference type="Pfam" id="PF01208"/>
    </source>
</evidence>
<comment type="caution">
    <text evidence="4">The sequence shown here is derived from an EMBL/GenBank/DDBJ whole genome shotgun (WGS) entry which is preliminary data.</text>
</comment>
<feature type="transmembrane region" description="Helical" evidence="1">
    <location>
        <begin position="21"/>
        <end position="45"/>
    </location>
</feature>
<dbReference type="InterPro" id="IPR028087">
    <property type="entry name" value="Tad_N"/>
</dbReference>
<protein>
    <recommendedName>
        <fullName evidence="5">Flp pilus-assembly TadG-like N-terminal domain-containing protein</fullName>
    </recommendedName>
</protein>
<evidence type="ECO:0000259" key="3">
    <source>
        <dbReference type="Pfam" id="PF13400"/>
    </source>
</evidence>
<keyword evidence="1" id="KW-1133">Transmembrane helix</keyword>
<keyword evidence="1" id="KW-0812">Transmembrane</keyword>
<dbReference type="Gene3D" id="3.20.20.210">
    <property type="match status" value="1"/>
</dbReference>